<dbReference type="GO" id="GO:0000981">
    <property type="term" value="F:DNA-binding transcription factor activity, RNA polymerase II-specific"/>
    <property type="evidence" value="ECO:0007669"/>
    <property type="project" value="TreeGrafter"/>
</dbReference>
<gene>
    <name evidence="28" type="primary">NFE2L1</name>
    <name evidence="28" type="ORF">AMEX_G22684</name>
</gene>
<evidence type="ECO:0000313" key="28">
    <source>
        <dbReference type="EMBL" id="KAG9264416.1"/>
    </source>
</evidence>
<evidence type="ECO:0000256" key="7">
    <source>
        <dbReference type="ARBA" id="ARBA00022548"/>
    </source>
</evidence>
<keyword evidence="6" id="KW-0678">Repressor</keyword>
<dbReference type="EMBL" id="JAICCE010000019">
    <property type="protein sequence ID" value="KAG9264416.1"/>
    <property type="molecule type" value="Genomic_DNA"/>
</dbReference>
<protein>
    <recommendedName>
        <fullName evidence="5">Endoplasmic reticulum membrane sensor NFE2L1</fullName>
    </recommendedName>
    <alternativeName>
        <fullName evidence="24">Nuclear factor erythroid 2-related factor 1</fullName>
    </alternativeName>
    <alternativeName>
        <fullName evidence="23">Nuclear factor, erythroid derived 2, like 1</fullName>
    </alternativeName>
</protein>
<keyword evidence="25" id="KW-0175">Coiled coil</keyword>
<evidence type="ECO:0000256" key="10">
    <source>
        <dbReference type="ARBA" id="ARBA00022968"/>
    </source>
</evidence>
<evidence type="ECO:0000256" key="14">
    <source>
        <dbReference type="ARBA" id="ARBA00023121"/>
    </source>
</evidence>
<dbReference type="Proteomes" id="UP000752171">
    <property type="component" value="Unassembled WGS sequence"/>
</dbReference>
<dbReference type="SMART" id="SM00338">
    <property type="entry name" value="BRLZ"/>
    <property type="match status" value="1"/>
</dbReference>
<feature type="compositionally biased region" description="Polar residues" evidence="26">
    <location>
        <begin position="346"/>
        <end position="372"/>
    </location>
</feature>
<dbReference type="AlphaFoldDB" id="A0A8T2L506"/>
<dbReference type="FunFam" id="1.10.880.10:FF:000004">
    <property type="entry name" value="Nuclear factor, erythroid 2"/>
    <property type="match status" value="1"/>
</dbReference>
<evidence type="ECO:0000256" key="11">
    <source>
        <dbReference type="ARBA" id="ARBA00022989"/>
    </source>
</evidence>
<keyword evidence="17" id="KW-0010">Activator</keyword>
<keyword evidence="11" id="KW-1133">Transmembrane helix</keyword>
<dbReference type="GO" id="GO:0005789">
    <property type="term" value="C:endoplasmic reticulum membrane"/>
    <property type="evidence" value="ECO:0007669"/>
    <property type="project" value="UniProtKB-SubCell"/>
</dbReference>
<keyword evidence="20" id="KW-0325">Glycoprotein</keyword>
<evidence type="ECO:0000256" key="21">
    <source>
        <dbReference type="ARBA" id="ARBA00023221"/>
    </source>
</evidence>
<dbReference type="InterPro" id="IPR004827">
    <property type="entry name" value="bZIP"/>
</dbReference>
<keyword evidence="9" id="KW-0256">Endoplasmic reticulum</keyword>
<keyword evidence="7" id="KW-0153">Cholesterol metabolism</keyword>
<dbReference type="Gene3D" id="1.10.880.10">
    <property type="entry name" value="Transcription factor, Skn-1-like, DNA-binding domain"/>
    <property type="match status" value="1"/>
</dbReference>
<evidence type="ECO:0000256" key="16">
    <source>
        <dbReference type="ARBA" id="ARBA00023136"/>
    </source>
</evidence>
<dbReference type="InterPro" id="IPR008917">
    <property type="entry name" value="TF_DNA-bd_sf"/>
</dbReference>
<evidence type="ECO:0000256" key="24">
    <source>
        <dbReference type="ARBA" id="ARBA00031659"/>
    </source>
</evidence>
<evidence type="ECO:0000256" key="6">
    <source>
        <dbReference type="ARBA" id="ARBA00022491"/>
    </source>
</evidence>
<evidence type="ECO:0000256" key="23">
    <source>
        <dbReference type="ARBA" id="ARBA00030985"/>
    </source>
</evidence>
<keyword evidence="16" id="KW-0472">Membrane</keyword>
<dbReference type="GO" id="GO:0000978">
    <property type="term" value="F:RNA polymerase II cis-regulatory region sequence-specific DNA binding"/>
    <property type="evidence" value="ECO:0007669"/>
    <property type="project" value="InterPro"/>
</dbReference>
<keyword evidence="18" id="KW-0804">Transcription</keyword>
<dbReference type="InterPro" id="IPR047167">
    <property type="entry name" value="NFE2-like"/>
</dbReference>
<evidence type="ECO:0000256" key="17">
    <source>
        <dbReference type="ARBA" id="ARBA00023159"/>
    </source>
</evidence>
<keyword evidence="12" id="KW-0805">Transcription regulation</keyword>
<feature type="region of interest" description="Disordered" evidence="26">
    <location>
        <begin position="720"/>
        <end position="748"/>
    </location>
</feature>
<dbReference type="PANTHER" id="PTHR24411">
    <property type="entry name" value="NUCLEAR FACTOR ERYTHROID 2-RELATED FACTOR"/>
    <property type="match status" value="1"/>
</dbReference>
<dbReference type="OrthoDB" id="7458135at2759"/>
<proteinExistence type="inferred from homology"/>
<dbReference type="InterPro" id="IPR004826">
    <property type="entry name" value="bZIP_Maf"/>
</dbReference>
<evidence type="ECO:0000256" key="22">
    <source>
        <dbReference type="ARBA" id="ARBA00023242"/>
    </source>
</evidence>
<evidence type="ECO:0000256" key="18">
    <source>
        <dbReference type="ARBA" id="ARBA00023163"/>
    </source>
</evidence>
<keyword evidence="19" id="KW-1207">Sterol metabolism</keyword>
<keyword evidence="21" id="KW-0753">Steroid metabolism</keyword>
<dbReference type="PROSITE" id="PS50217">
    <property type="entry name" value="BZIP"/>
    <property type="match status" value="1"/>
</dbReference>
<feature type="compositionally biased region" description="Polar residues" evidence="26">
    <location>
        <begin position="720"/>
        <end position="729"/>
    </location>
</feature>
<evidence type="ECO:0000259" key="27">
    <source>
        <dbReference type="PROSITE" id="PS50217"/>
    </source>
</evidence>
<evidence type="ECO:0000313" key="29">
    <source>
        <dbReference type="Proteomes" id="UP000752171"/>
    </source>
</evidence>
<evidence type="ECO:0000256" key="5">
    <source>
        <dbReference type="ARBA" id="ARBA00020485"/>
    </source>
</evidence>
<evidence type="ECO:0000256" key="1">
    <source>
        <dbReference type="ARBA" id="ARBA00004123"/>
    </source>
</evidence>
<evidence type="ECO:0000256" key="26">
    <source>
        <dbReference type="SAM" id="MobiDB-lite"/>
    </source>
</evidence>
<accession>A0A8T2L506</accession>
<keyword evidence="10" id="KW-0735">Signal-anchor</keyword>
<dbReference type="GO" id="GO:0008203">
    <property type="term" value="P:cholesterol metabolic process"/>
    <property type="evidence" value="ECO:0007669"/>
    <property type="project" value="UniProtKB-KW"/>
</dbReference>
<evidence type="ECO:0000256" key="4">
    <source>
        <dbReference type="ARBA" id="ARBA00008157"/>
    </source>
</evidence>
<evidence type="ECO:0000256" key="8">
    <source>
        <dbReference type="ARBA" id="ARBA00022692"/>
    </source>
</evidence>
<evidence type="ECO:0000256" key="12">
    <source>
        <dbReference type="ARBA" id="ARBA00023015"/>
    </source>
</evidence>
<organism evidence="28 29">
    <name type="scientific">Astyanax mexicanus</name>
    <name type="common">Blind cave fish</name>
    <name type="synonym">Astyanax fasciatus mexicanus</name>
    <dbReference type="NCBI Taxonomy" id="7994"/>
    <lineage>
        <taxon>Eukaryota</taxon>
        <taxon>Metazoa</taxon>
        <taxon>Chordata</taxon>
        <taxon>Craniata</taxon>
        <taxon>Vertebrata</taxon>
        <taxon>Euteleostomi</taxon>
        <taxon>Actinopterygii</taxon>
        <taxon>Neopterygii</taxon>
        <taxon>Teleostei</taxon>
        <taxon>Ostariophysi</taxon>
        <taxon>Characiformes</taxon>
        <taxon>Characoidei</taxon>
        <taxon>Acestrorhamphidae</taxon>
        <taxon>Acestrorhamphinae</taxon>
        <taxon>Astyanax</taxon>
    </lineage>
</organism>
<dbReference type="PROSITE" id="PS00036">
    <property type="entry name" value="BZIP_BASIC"/>
    <property type="match status" value="1"/>
</dbReference>
<feature type="compositionally biased region" description="Acidic residues" evidence="26">
    <location>
        <begin position="509"/>
        <end position="521"/>
    </location>
</feature>
<evidence type="ECO:0000256" key="25">
    <source>
        <dbReference type="SAM" id="Coils"/>
    </source>
</evidence>
<dbReference type="PANTHER" id="PTHR24411:SF31">
    <property type="entry name" value="ENDOPLASMIC RETICULUM MEMBRANE SENSOR NFE2L1"/>
    <property type="match status" value="1"/>
</dbReference>
<dbReference type="GO" id="GO:0005634">
    <property type="term" value="C:nucleus"/>
    <property type="evidence" value="ECO:0007669"/>
    <property type="project" value="UniProtKB-SubCell"/>
</dbReference>
<dbReference type="SUPFAM" id="SSF47454">
    <property type="entry name" value="A DNA-binding domain in eukaryotic transcription factors"/>
    <property type="match status" value="1"/>
</dbReference>
<feature type="domain" description="BZIP" evidence="27">
    <location>
        <begin position="631"/>
        <end position="694"/>
    </location>
</feature>
<evidence type="ECO:0000256" key="9">
    <source>
        <dbReference type="ARBA" id="ARBA00022824"/>
    </source>
</evidence>
<evidence type="ECO:0000256" key="3">
    <source>
        <dbReference type="ARBA" id="ARBA00004648"/>
    </source>
</evidence>
<sequence>MQSLKKYFTEGLIQVAILLSLAGIRVDVDPYLPPLAEIIQGQSSALTQTQFHNLQNSLDGYSHHLKSVDLDGFFTTRRLLRWVRSLDHLQVPAAQLETWLVHREPENSVTVIPGQSGALDGADGLVNMEESAGLTMRMGSGVMTDLGYGSVGDENMEDVSQLLRNQMDNEDIKEDADEIPMWQQELNHNIHQQQLPEDLNQQHSLFNEEDQDELMMNGWRNTNPFRNQLGSILGEDVQFAGYRENNSLSIEECLQLLEADPSLRDQQHLGDANMEREEEDPLQHHRSLLYPLLPQHEPLLDLEQQWQDVLDLMDPQDMNVDASLDDFDSNANIQGSQETREREHMGNSTHQDLSLHQTHQSDQNHNVSNSLNTDFHFNDSDIINFLLSPPPEGSVHNNHSLPSSPLEEQNLPSLFDPLLEDAMFEEISLLDLALEEGFNSSQVSQSEEQEQTDSDSGLSLDFSQSPASPSGSESSCSSSSSSCSSSSMSSTDSTLEEGAVGYVQIKEEPTDEEEEEEEEEGAVGGYNSEQNKMFPDSYMQASQFHNLPWLQQIDHDHTYNQPQCTIQRKSPKQRSDELLEDKIQEKFTSRDEKRALSMKIPFSTDCIINLPVEEFNELLGKYHLSEAQLTLIRDIRRRGKNKMAAQNCRRRKLDVLVGLERSVDGLRRHRARLLREKSEVMRSVQEMKQRLNDLYQEVYGLLREEQGMLCSANDFLLEQENSSQVPLSTRYSSESRRKSGSKRYKEKD</sequence>
<comment type="caution">
    <text evidence="28">The sequence shown here is derived from an EMBL/GenBank/DDBJ whole genome shotgun (WGS) entry which is preliminary data.</text>
</comment>
<feature type="coiled-coil region" evidence="25">
    <location>
        <begin position="656"/>
        <end position="704"/>
    </location>
</feature>
<evidence type="ECO:0000256" key="20">
    <source>
        <dbReference type="ARBA" id="ARBA00023180"/>
    </source>
</evidence>
<reference evidence="28 29" key="1">
    <citation type="submission" date="2021-07" db="EMBL/GenBank/DDBJ databases">
        <authorList>
            <person name="Imarazene B."/>
            <person name="Zahm M."/>
            <person name="Klopp C."/>
            <person name="Cabau C."/>
            <person name="Beille S."/>
            <person name="Jouanno E."/>
            <person name="Castinel A."/>
            <person name="Lluch J."/>
            <person name="Gil L."/>
            <person name="Kuchtly C."/>
            <person name="Lopez Roques C."/>
            <person name="Donnadieu C."/>
            <person name="Parrinello H."/>
            <person name="Journot L."/>
            <person name="Du K."/>
            <person name="Schartl M."/>
            <person name="Retaux S."/>
            <person name="Guiguen Y."/>
        </authorList>
    </citation>
    <scope>NUCLEOTIDE SEQUENCE [LARGE SCALE GENOMIC DNA]</scope>
    <source>
        <strain evidence="28">Pach_M1</strain>
        <tissue evidence="28">Testis</tissue>
    </source>
</reference>
<dbReference type="Pfam" id="PF03131">
    <property type="entry name" value="bZIP_Maf"/>
    <property type="match status" value="1"/>
</dbReference>
<feature type="region of interest" description="Disordered" evidence="26">
    <location>
        <begin position="440"/>
        <end position="533"/>
    </location>
</feature>
<evidence type="ECO:0000256" key="19">
    <source>
        <dbReference type="ARBA" id="ARBA00023166"/>
    </source>
</evidence>
<evidence type="ECO:0000256" key="13">
    <source>
        <dbReference type="ARBA" id="ARBA00023098"/>
    </source>
</evidence>
<evidence type="ECO:0000256" key="15">
    <source>
        <dbReference type="ARBA" id="ARBA00023125"/>
    </source>
</evidence>
<name>A0A8T2L506_ASTMX</name>
<feature type="region of interest" description="Disordered" evidence="26">
    <location>
        <begin position="336"/>
        <end position="372"/>
    </location>
</feature>
<feature type="compositionally biased region" description="Basic and acidic residues" evidence="26">
    <location>
        <begin position="733"/>
        <end position="748"/>
    </location>
</feature>
<comment type="similarity">
    <text evidence="4">Belongs to the bZIP family. CNC subfamily.</text>
</comment>
<keyword evidence="22" id="KW-0539">Nucleus</keyword>
<dbReference type="GO" id="GO:0008289">
    <property type="term" value="F:lipid binding"/>
    <property type="evidence" value="ECO:0007669"/>
    <property type="project" value="UniProtKB-KW"/>
</dbReference>
<evidence type="ECO:0000256" key="2">
    <source>
        <dbReference type="ARBA" id="ARBA00004643"/>
    </source>
</evidence>
<keyword evidence="14" id="KW-0446">Lipid-binding</keyword>
<keyword evidence="13" id="KW-0443">Lipid metabolism</keyword>
<keyword evidence="15" id="KW-0238">DNA-binding</keyword>
<feature type="compositionally biased region" description="Low complexity" evidence="26">
    <location>
        <begin position="463"/>
        <end position="493"/>
    </location>
</feature>
<comment type="subcellular location">
    <subcellularLocation>
        <location evidence="3">Endoplasmic reticulum membrane</location>
        <topology evidence="3">Single-pass type II membrane protein</topology>
    </subcellularLocation>
    <subcellularLocation>
        <location evidence="2">Endoplasmic reticulum membrane</location>
        <topology evidence="2">Single-pass type III membrane protein</topology>
    </subcellularLocation>
    <subcellularLocation>
        <location evidence="1">Nucleus</location>
    </subcellularLocation>
</comment>
<keyword evidence="8" id="KW-0812">Transmembrane</keyword>